<comment type="caution">
    <text evidence="2">The sequence shown here is derived from an EMBL/GenBank/DDBJ whole genome shotgun (WGS) entry which is preliminary data.</text>
</comment>
<proteinExistence type="predicted"/>
<organism evidence="2 3">
    <name type="scientific">Candidatus Muproteobacteria bacterium RBG_19FT_COMBO_61_10</name>
    <dbReference type="NCBI Taxonomy" id="1817761"/>
    <lineage>
        <taxon>Bacteria</taxon>
        <taxon>Pseudomonadati</taxon>
        <taxon>Pseudomonadota</taxon>
        <taxon>Candidatus Muproteobacteria</taxon>
    </lineage>
</organism>
<feature type="transmembrane region" description="Helical" evidence="1">
    <location>
        <begin position="110"/>
        <end position="129"/>
    </location>
</feature>
<accession>A0A1F6UJC2</accession>
<dbReference type="Proteomes" id="UP000177950">
    <property type="component" value="Unassembled WGS sequence"/>
</dbReference>
<evidence type="ECO:0000256" key="1">
    <source>
        <dbReference type="SAM" id="Phobius"/>
    </source>
</evidence>
<keyword evidence="1" id="KW-0812">Transmembrane</keyword>
<feature type="transmembrane region" description="Helical" evidence="1">
    <location>
        <begin position="6"/>
        <end position="25"/>
    </location>
</feature>
<keyword evidence="1" id="KW-1133">Transmembrane helix</keyword>
<feature type="transmembrane region" description="Helical" evidence="1">
    <location>
        <begin position="178"/>
        <end position="207"/>
    </location>
</feature>
<dbReference type="Pfam" id="PF04654">
    <property type="entry name" value="DUF599"/>
    <property type="match status" value="1"/>
</dbReference>
<dbReference type="AlphaFoldDB" id="A0A1F6UJC2"/>
<evidence type="ECO:0000313" key="3">
    <source>
        <dbReference type="Proteomes" id="UP000177950"/>
    </source>
</evidence>
<evidence type="ECO:0008006" key="4">
    <source>
        <dbReference type="Google" id="ProtNLM"/>
    </source>
</evidence>
<reference evidence="2 3" key="1">
    <citation type="journal article" date="2016" name="Nat. Commun.">
        <title>Thousands of microbial genomes shed light on interconnected biogeochemical processes in an aquifer system.</title>
        <authorList>
            <person name="Anantharaman K."/>
            <person name="Brown C.T."/>
            <person name="Hug L.A."/>
            <person name="Sharon I."/>
            <person name="Castelle C.J."/>
            <person name="Probst A.J."/>
            <person name="Thomas B.C."/>
            <person name="Singh A."/>
            <person name="Wilkins M.J."/>
            <person name="Karaoz U."/>
            <person name="Brodie E.L."/>
            <person name="Williams K.H."/>
            <person name="Hubbard S.S."/>
            <person name="Banfield J.F."/>
        </authorList>
    </citation>
    <scope>NUCLEOTIDE SEQUENCE [LARGE SCALE GENOMIC DNA]</scope>
</reference>
<keyword evidence="1" id="KW-0472">Membrane</keyword>
<sequence>MSAIPLMDTVSLVWFIGVWAGYTWYADRAARRPHSLRAVMHGHRYAWMQRMLQRDNRVMDVNILRNLLQGVSFFASTTLLILVGLVTVLGSTDKAISLVHALPFAAKATLVQWELKLLVLVVIFVHAFFKFTWALRQFNYSSVLIGAAPMQPDDAYAQRAAEVSTLALKDFNQGLRAYYFSLAALGWFVNAWVFMLATTLVMAVLYWREYHSQAMRSLRFGHDIQK</sequence>
<dbReference type="InterPro" id="IPR006747">
    <property type="entry name" value="DUF599"/>
</dbReference>
<name>A0A1F6UJC2_9PROT</name>
<dbReference type="EMBL" id="MFSV01000135">
    <property type="protein sequence ID" value="OGI57466.1"/>
    <property type="molecule type" value="Genomic_DNA"/>
</dbReference>
<feature type="transmembrane region" description="Helical" evidence="1">
    <location>
        <begin position="67"/>
        <end position="90"/>
    </location>
</feature>
<dbReference type="PANTHER" id="PTHR31881:SF6">
    <property type="entry name" value="OS09G0494600 PROTEIN"/>
    <property type="match status" value="1"/>
</dbReference>
<evidence type="ECO:0000313" key="2">
    <source>
        <dbReference type="EMBL" id="OGI57466.1"/>
    </source>
</evidence>
<gene>
    <name evidence="2" type="ORF">A2V58_07125</name>
</gene>
<dbReference type="PANTHER" id="PTHR31881">
    <property type="match status" value="1"/>
</dbReference>
<protein>
    <recommendedName>
        <fullName evidence="4">DUF599 domain-containing protein</fullName>
    </recommendedName>
</protein>